<dbReference type="Pfam" id="PF13829">
    <property type="entry name" value="DUF4191"/>
    <property type="match status" value="1"/>
</dbReference>
<feature type="compositionally biased region" description="Basic residues" evidence="1">
    <location>
        <begin position="254"/>
        <end position="263"/>
    </location>
</feature>
<keyword evidence="4" id="KW-1185">Reference proteome</keyword>
<evidence type="ECO:0000256" key="1">
    <source>
        <dbReference type="SAM" id="MobiDB-lite"/>
    </source>
</evidence>
<dbReference type="OrthoDB" id="8479889at2"/>
<dbReference type="AlphaFoldDB" id="A0A430FJX3"/>
<name>A0A430FJX3_9BIFI</name>
<keyword evidence="2" id="KW-0812">Transmembrane</keyword>
<dbReference type="RefSeq" id="WP_125980803.1">
    <property type="nucleotide sequence ID" value="NZ_QXGL01000003.1"/>
</dbReference>
<accession>A0A430FJX3</accession>
<dbReference type="InterPro" id="IPR025445">
    <property type="entry name" value="DUF4191"/>
</dbReference>
<gene>
    <name evidence="3" type="ORF">D2E25_1167</name>
</gene>
<evidence type="ECO:0008006" key="5">
    <source>
        <dbReference type="Google" id="ProtNLM"/>
    </source>
</evidence>
<evidence type="ECO:0000256" key="2">
    <source>
        <dbReference type="SAM" id="Phobius"/>
    </source>
</evidence>
<evidence type="ECO:0000313" key="3">
    <source>
        <dbReference type="EMBL" id="RSX53194.1"/>
    </source>
</evidence>
<protein>
    <recommendedName>
        <fullName evidence="5">DUF4191 domain-containing protein</fullName>
    </recommendedName>
</protein>
<comment type="caution">
    <text evidence="3">The sequence shown here is derived from an EMBL/GenBank/DDBJ whole genome shotgun (WGS) entry which is preliminary data.</text>
</comment>
<evidence type="ECO:0000313" key="4">
    <source>
        <dbReference type="Proteomes" id="UP000287533"/>
    </source>
</evidence>
<dbReference type="Proteomes" id="UP000287533">
    <property type="component" value="Unassembled WGS sequence"/>
</dbReference>
<dbReference type="EMBL" id="QXGL01000003">
    <property type="protein sequence ID" value="RSX53194.1"/>
    <property type="molecule type" value="Genomic_DNA"/>
</dbReference>
<organism evidence="3 4">
    <name type="scientific">Bifidobacterium goeldii</name>
    <dbReference type="NCBI Taxonomy" id="2306975"/>
    <lineage>
        <taxon>Bacteria</taxon>
        <taxon>Bacillati</taxon>
        <taxon>Actinomycetota</taxon>
        <taxon>Actinomycetes</taxon>
        <taxon>Bifidobacteriales</taxon>
        <taxon>Bifidobacteriaceae</taxon>
        <taxon>Bifidobacterium</taxon>
    </lineage>
</organism>
<keyword evidence="2" id="KW-1133">Transmembrane helix</keyword>
<sequence>MAGKDDKSAKPKKQSTIKQIIQIFKYTHKEDKSLPWLLAGAFLLPVVVFIVLGLVFHWSVLNWIFLMILGVMIGVLLATIMLTRRADRVGYRQLEGKPGAAVSVLRNINKAGFEFPEQPVWIDPRTKDAIWRGTGYNGVYLLGEGDYGRVKKAMDRQEQSIKSVTAGSQIPVYRIMVGTGANQVRLKDVRRAVVKCKAYHPSNHKNKFMATIHPRVRFILTKAELEQLNGRLRTLQTKSGMGIPKGIDPSHPQRVSRRAMRGR</sequence>
<feature type="transmembrane region" description="Helical" evidence="2">
    <location>
        <begin position="34"/>
        <end position="57"/>
    </location>
</feature>
<keyword evidence="2" id="KW-0472">Membrane</keyword>
<feature type="transmembrane region" description="Helical" evidence="2">
    <location>
        <begin position="63"/>
        <end position="83"/>
    </location>
</feature>
<feature type="region of interest" description="Disordered" evidence="1">
    <location>
        <begin position="238"/>
        <end position="263"/>
    </location>
</feature>
<proteinExistence type="predicted"/>
<reference evidence="3 4" key="1">
    <citation type="submission" date="2018-09" db="EMBL/GenBank/DDBJ databases">
        <title>Characterization of the phylogenetic diversity of five novel species belonging to the genus Bifidobacterium.</title>
        <authorList>
            <person name="Lugli G.A."/>
            <person name="Duranti S."/>
            <person name="Milani C."/>
        </authorList>
    </citation>
    <scope>NUCLEOTIDE SEQUENCE [LARGE SCALE GENOMIC DNA]</scope>
    <source>
        <strain evidence="3 4">2034B</strain>
    </source>
</reference>